<reference evidence="10" key="2">
    <citation type="submission" date="2020-09" db="EMBL/GenBank/DDBJ databases">
        <authorList>
            <person name="Sun Q."/>
            <person name="Ohkuma M."/>
        </authorList>
    </citation>
    <scope>NUCLEOTIDE SEQUENCE</scope>
    <source>
        <strain evidence="10">JCM 3313</strain>
    </source>
</reference>
<evidence type="ECO:0000256" key="1">
    <source>
        <dbReference type="ARBA" id="ARBA00012513"/>
    </source>
</evidence>
<feature type="transmembrane region" description="Helical" evidence="8">
    <location>
        <begin position="293"/>
        <end position="313"/>
    </location>
</feature>
<dbReference type="PROSITE" id="PS00107">
    <property type="entry name" value="PROTEIN_KINASE_ATP"/>
    <property type="match status" value="1"/>
</dbReference>
<keyword evidence="3" id="KW-0808">Transferase</keyword>
<evidence type="ECO:0000259" key="9">
    <source>
        <dbReference type="PROSITE" id="PS50011"/>
    </source>
</evidence>
<dbReference type="SUPFAM" id="SSF53850">
    <property type="entry name" value="Periplasmic binding protein-like II"/>
    <property type="match status" value="1"/>
</dbReference>
<keyword evidence="11" id="KW-1185">Reference proteome</keyword>
<comment type="caution">
    <text evidence="10">The sequence shown here is derived from an EMBL/GenBank/DDBJ whole genome shotgun (WGS) entry which is preliminary data.</text>
</comment>
<evidence type="ECO:0000256" key="5">
    <source>
        <dbReference type="ARBA" id="ARBA00022777"/>
    </source>
</evidence>
<dbReference type="GO" id="GO:0004674">
    <property type="term" value="F:protein serine/threonine kinase activity"/>
    <property type="evidence" value="ECO:0007669"/>
    <property type="project" value="UniProtKB-KW"/>
</dbReference>
<evidence type="ECO:0000256" key="4">
    <source>
        <dbReference type="ARBA" id="ARBA00022741"/>
    </source>
</evidence>
<dbReference type="Gene3D" id="3.40.190.10">
    <property type="entry name" value="Periplasmic binding protein-like II"/>
    <property type="match status" value="2"/>
</dbReference>
<dbReference type="EC" id="2.7.11.1" evidence="1"/>
<dbReference type="EMBL" id="BMRG01000010">
    <property type="protein sequence ID" value="GGP68842.1"/>
    <property type="molecule type" value="Genomic_DNA"/>
</dbReference>
<protein>
    <recommendedName>
        <fullName evidence="1">non-specific serine/threonine protein kinase</fullName>
        <ecNumber evidence="1">2.7.11.1</ecNumber>
    </recommendedName>
</protein>
<dbReference type="InterPro" id="IPR011009">
    <property type="entry name" value="Kinase-like_dom_sf"/>
</dbReference>
<keyword evidence="2" id="KW-0723">Serine/threonine-protein kinase</keyword>
<sequence length="562" mass="59617">MLDSEDRLLAGRYRLRARLGSGGMGTVWRAADEFLEREVAVKEVTLLDAVEESAPAFQRTLREARASARLRHPGVITVHDVVLEGGRPWIVMELVEGPSLAEVVEREGPLPQHRAVDLARQLLAALSYTHQRGVLHRDVKPANVLLDGDRAVLTDFGIAAVEGGTALTATNQLIGSPQYLAPERVSGAGAAAASDLWALGVTLHFAVTGTSPFQRDDVRAVLGAVLTHEPPPVPGALGPVIAGLLRKDPARRLTAAEAGALLPAGAAATRRITSGTATRPEPKGLSRRERRQVLGVMALVIALAAAALLWANWSRGSGSALERMAARGSITIGVRDDQPGLSLWDSVSQTFSGFDVEIAELVADGLGYDEDRITFVPVAPADRETALASGAVDMVVGDYPITEEAKRRVDFAGPYLVSAPSVLVREGYVWPDDPGVMRGREVCTVGDARPASGRVERADFVTRPSWADCVEALDTGAVDAVVSDEAVLLGYASFAANRFDLLVEPTAAVEYGIGLAHGDKPLRDEVNAILEEAIGNGGWRAVHDRTLGASGQQPSVPVVKPY</sequence>
<dbReference type="Gene3D" id="3.30.200.20">
    <property type="entry name" value="Phosphorylase Kinase, domain 1"/>
    <property type="match status" value="1"/>
</dbReference>
<dbReference type="PANTHER" id="PTHR43289">
    <property type="entry name" value="MITOGEN-ACTIVATED PROTEIN KINASE KINASE KINASE 20-RELATED"/>
    <property type="match status" value="1"/>
</dbReference>
<keyword evidence="8" id="KW-1133">Transmembrane helix</keyword>
<evidence type="ECO:0000256" key="6">
    <source>
        <dbReference type="ARBA" id="ARBA00022840"/>
    </source>
</evidence>
<dbReference type="GO" id="GO:0005524">
    <property type="term" value="F:ATP binding"/>
    <property type="evidence" value="ECO:0007669"/>
    <property type="project" value="UniProtKB-UniRule"/>
</dbReference>
<name>A0A918AQF0_9PSEU</name>
<evidence type="ECO:0000256" key="8">
    <source>
        <dbReference type="SAM" id="Phobius"/>
    </source>
</evidence>
<dbReference type="CDD" id="cd14014">
    <property type="entry name" value="STKc_PknB_like"/>
    <property type="match status" value="1"/>
</dbReference>
<dbReference type="InterPro" id="IPR000719">
    <property type="entry name" value="Prot_kinase_dom"/>
</dbReference>
<dbReference type="SUPFAM" id="SSF56112">
    <property type="entry name" value="Protein kinase-like (PK-like)"/>
    <property type="match status" value="1"/>
</dbReference>
<dbReference type="PANTHER" id="PTHR43289:SF6">
    <property type="entry name" value="SERINE_THREONINE-PROTEIN KINASE NEKL-3"/>
    <property type="match status" value="1"/>
</dbReference>
<dbReference type="InterPro" id="IPR001638">
    <property type="entry name" value="Solute-binding_3/MltF_N"/>
</dbReference>
<dbReference type="InterPro" id="IPR008271">
    <property type="entry name" value="Ser/Thr_kinase_AS"/>
</dbReference>
<dbReference type="PROSITE" id="PS50011">
    <property type="entry name" value="PROTEIN_KINASE_DOM"/>
    <property type="match status" value="1"/>
</dbReference>
<dbReference type="SMART" id="SM00062">
    <property type="entry name" value="PBPb"/>
    <property type="match status" value="1"/>
</dbReference>
<evidence type="ECO:0000313" key="10">
    <source>
        <dbReference type="EMBL" id="GGP68842.1"/>
    </source>
</evidence>
<reference evidence="10" key="1">
    <citation type="journal article" date="2014" name="Int. J. Syst. Evol. Microbiol.">
        <title>Complete genome sequence of Corynebacterium casei LMG S-19264T (=DSM 44701T), isolated from a smear-ripened cheese.</title>
        <authorList>
            <consortium name="US DOE Joint Genome Institute (JGI-PGF)"/>
            <person name="Walter F."/>
            <person name="Albersmeier A."/>
            <person name="Kalinowski J."/>
            <person name="Ruckert C."/>
        </authorList>
    </citation>
    <scope>NUCLEOTIDE SEQUENCE</scope>
    <source>
        <strain evidence="10">JCM 3313</strain>
    </source>
</reference>
<organism evidence="10 11">
    <name type="scientific">Saccharothrix coeruleofusca</name>
    <dbReference type="NCBI Taxonomy" id="33919"/>
    <lineage>
        <taxon>Bacteria</taxon>
        <taxon>Bacillati</taxon>
        <taxon>Actinomycetota</taxon>
        <taxon>Actinomycetes</taxon>
        <taxon>Pseudonocardiales</taxon>
        <taxon>Pseudonocardiaceae</taxon>
        <taxon>Saccharothrix</taxon>
    </lineage>
</organism>
<dbReference type="Proteomes" id="UP000639606">
    <property type="component" value="Unassembled WGS sequence"/>
</dbReference>
<dbReference type="AlphaFoldDB" id="A0A918AQF0"/>
<dbReference type="Pfam" id="PF00497">
    <property type="entry name" value="SBP_bac_3"/>
    <property type="match status" value="1"/>
</dbReference>
<dbReference type="InterPro" id="IPR017441">
    <property type="entry name" value="Protein_kinase_ATP_BS"/>
</dbReference>
<feature type="domain" description="Protein kinase" evidence="9">
    <location>
        <begin position="13"/>
        <end position="262"/>
    </location>
</feature>
<proteinExistence type="predicted"/>
<dbReference type="Pfam" id="PF00069">
    <property type="entry name" value="Pkinase"/>
    <property type="match status" value="1"/>
</dbReference>
<dbReference type="PROSITE" id="PS00108">
    <property type="entry name" value="PROTEIN_KINASE_ST"/>
    <property type="match status" value="1"/>
</dbReference>
<evidence type="ECO:0000256" key="2">
    <source>
        <dbReference type="ARBA" id="ARBA00022527"/>
    </source>
</evidence>
<feature type="binding site" evidence="7">
    <location>
        <position position="42"/>
    </location>
    <ligand>
        <name>ATP</name>
        <dbReference type="ChEBI" id="CHEBI:30616"/>
    </ligand>
</feature>
<dbReference type="SMART" id="SM00220">
    <property type="entry name" value="S_TKc"/>
    <property type="match status" value="1"/>
</dbReference>
<gene>
    <name evidence="10" type="ORF">GCM10010185_47270</name>
</gene>
<evidence type="ECO:0000256" key="7">
    <source>
        <dbReference type="PROSITE-ProRule" id="PRU10141"/>
    </source>
</evidence>
<accession>A0A918AQF0</accession>
<dbReference type="Gene3D" id="1.10.510.10">
    <property type="entry name" value="Transferase(Phosphotransferase) domain 1"/>
    <property type="match status" value="1"/>
</dbReference>
<evidence type="ECO:0000256" key="3">
    <source>
        <dbReference type="ARBA" id="ARBA00022679"/>
    </source>
</evidence>
<evidence type="ECO:0000313" key="11">
    <source>
        <dbReference type="Proteomes" id="UP000639606"/>
    </source>
</evidence>
<keyword evidence="6 7" id="KW-0067">ATP-binding</keyword>
<keyword evidence="8" id="KW-0472">Membrane</keyword>
<keyword evidence="8" id="KW-0812">Transmembrane</keyword>
<dbReference type="RefSeq" id="WP_189225483.1">
    <property type="nucleotide sequence ID" value="NZ_BMRG01000010.1"/>
</dbReference>
<keyword evidence="5" id="KW-0418">Kinase</keyword>
<keyword evidence="4 7" id="KW-0547">Nucleotide-binding</keyword>